<evidence type="ECO:0000313" key="2">
    <source>
        <dbReference type="Proteomes" id="UP001345963"/>
    </source>
</evidence>
<dbReference type="Gene3D" id="3.50.50.60">
    <property type="entry name" value="FAD/NAD(P)-binding domain"/>
    <property type="match status" value="1"/>
</dbReference>
<protein>
    <submittedName>
        <fullName evidence="1">Uncharacterized protein</fullName>
    </submittedName>
</protein>
<keyword evidence="2" id="KW-1185">Reference proteome</keyword>
<organism evidence="1 2">
    <name type="scientific">Ataeniobius toweri</name>
    <dbReference type="NCBI Taxonomy" id="208326"/>
    <lineage>
        <taxon>Eukaryota</taxon>
        <taxon>Metazoa</taxon>
        <taxon>Chordata</taxon>
        <taxon>Craniata</taxon>
        <taxon>Vertebrata</taxon>
        <taxon>Euteleostomi</taxon>
        <taxon>Actinopterygii</taxon>
        <taxon>Neopterygii</taxon>
        <taxon>Teleostei</taxon>
        <taxon>Neoteleostei</taxon>
        <taxon>Acanthomorphata</taxon>
        <taxon>Ovalentaria</taxon>
        <taxon>Atherinomorphae</taxon>
        <taxon>Cyprinodontiformes</taxon>
        <taxon>Goodeidae</taxon>
        <taxon>Ataeniobius</taxon>
    </lineage>
</organism>
<gene>
    <name evidence="1" type="ORF">ATANTOWER_028864</name>
</gene>
<dbReference type="EMBL" id="JAHUTI010095849">
    <property type="protein sequence ID" value="MED6262899.1"/>
    <property type="molecule type" value="Genomic_DNA"/>
</dbReference>
<dbReference type="InterPro" id="IPR036188">
    <property type="entry name" value="FAD/NAD-bd_sf"/>
</dbReference>
<proteinExistence type="predicted"/>
<reference evidence="1 2" key="1">
    <citation type="submission" date="2021-07" db="EMBL/GenBank/DDBJ databases">
        <authorList>
            <person name="Palmer J.M."/>
        </authorList>
    </citation>
    <scope>NUCLEOTIDE SEQUENCE [LARGE SCALE GENOMIC DNA]</scope>
    <source>
        <strain evidence="1 2">AT_MEX2019</strain>
        <tissue evidence="1">Muscle</tissue>
    </source>
</reference>
<evidence type="ECO:0000313" key="1">
    <source>
        <dbReference type="EMBL" id="MED6262899.1"/>
    </source>
</evidence>
<accession>A0ABU7CMZ9</accession>
<sequence length="70" mass="7356">LCSTFIWQLSAAEGLTVFVKVDWSSGVGNLCKSDFSPVKCQPMKTVAVLGGGIGGLAASFYLCKNPQVTK</sequence>
<feature type="non-terminal residue" evidence="1">
    <location>
        <position position="1"/>
    </location>
</feature>
<dbReference type="Proteomes" id="UP001345963">
    <property type="component" value="Unassembled WGS sequence"/>
</dbReference>
<name>A0ABU7CMZ9_9TELE</name>
<comment type="caution">
    <text evidence="1">The sequence shown here is derived from an EMBL/GenBank/DDBJ whole genome shotgun (WGS) entry which is preliminary data.</text>
</comment>
<feature type="non-terminal residue" evidence="1">
    <location>
        <position position="70"/>
    </location>
</feature>